<organism evidence="3 4">
    <name type="scientific">Xenorhabdus innexi</name>
    <dbReference type="NCBI Taxonomy" id="290109"/>
    <lineage>
        <taxon>Bacteria</taxon>
        <taxon>Pseudomonadati</taxon>
        <taxon>Pseudomonadota</taxon>
        <taxon>Gammaproteobacteria</taxon>
        <taxon>Enterobacterales</taxon>
        <taxon>Morganellaceae</taxon>
        <taxon>Xenorhabdus</taxon>
    </lineage>
</organism>
<dbReference type="OrthoDB" id="1042522at2"/>
<dbReference type="InterPro" id="IPR018875">
    <property type="entry name" value="Antirepressor_Ant_N"/>
</dbReference>
<feature type="domain" description="Antirepressor protein ant N-terminal" evidence="1">
    <location>
        <begin position="8"/>
        <end position="119"/>
    </location>
</feature>
<sequence length="196" mass="22489">MSNSLTAEINFKGDTITTIKEENIEYVAMRSVVKNIGLDWTGQQKKLNSQKEKFNCRHISTVAPDGKTREHLCIPLKKLNGWLFSINPAKVKASIRNKLTQYQEECFIALHDYWTKGYASRKRLNLSGAEIEAHEIAKYDAETFALASQGSRDMNDRKKAIPVIQNKIRDWESRHLLQFDYVLVQTGIGRLTRSNT</sequence>
<dbReference type="AlphaFoldDB" id="A0A1N6N156"/>
<keyword evidence="5" id="KW-1185">Reference proteome</keyword>
<accession>A0A1N6N156</accession>
<proteinExistence type="predicted"/>
<protein>
    <submittedName>
        <fullName evidence="2">Antirepressor</fullName>
    </submittedName>
</protein>
<evidence type="ECO:0000313" key="3">
    <source>
        <dbReference type="EMBL" id="SIP74752.1"/>
    </source>
</evidence>
<dbReference type="Pfam" id="PF10547">
    <property type="entry name" value="P22_AR_N"/>
    <property type="match status" value="1"/>
</dbReference>
<name>A0A1N6N156_9GAMM</name>
<evidence type="ECO:0000313" key="4">
    <source>
        <dbReference type="Proteomes" id="UP000196435"/>
    </source>
</evidence>
<dbReference type="Proteomes" id="UP000196435">
    <property type="component" value="Unassembled WGS sequence"/>
</dbReference>
<dbReference type="PRINTS" id="PR01994">
    <property type="entry name" value="ANTIREPRESSR"/>
</dbReference>
<dbReference type="RefSeq" id="WP_086954083.1">
    <property type="nucleotide sequence ID" value="NZ_CAWRBJ010000001.1"/>
</dbReference>
<reference evidence="2 5" key="3">
    <citation type="journal article" date="2017" name="Nat. Microbiol.">
        <title>Natural product diversity associated with the nematode symbionts Photorhabdus and Xenorhabdus.</title>
        <authorList>
            <person name="Tobias N.J."/>
            <person name="Wolff H."/>
            <person name="Djahanschiri B."/>
            <person name="Grundmann F."/>
            <person name="Kronenwerth M."/>
            <person name="Shi Y.M."/>
            <person name="Simonyi S."/>
            <person name="Grun P."/>
            <person name="Shapiro-Ilan D."/>
            <person name="Pidot S.J."/>
            <person name="Stinear T.P."/>
            <person name="Ebersberger I."/>
            <person name="Bode H.B."/>
        </authorList>
    </citation>
    <scope>NUCLEOTIDE SEQUENCE [LARGE SCALE GENOMIC DNA]</scope>
    <source>
        <strain evidence="2 5">DSM 16336</strain>
    </source>
</reference>
<dbReference type="Proteomes" id="UP000224871">
    <property type="component" value="Unassembled WGS sequence"/>
</dbReference>
<evidence type="ECO:0000313" key="5">
    <source>
        <dbReference type="Proteomes" id="UP000224871"/>
    </source>
</evidence>
<dbReference type="EMBL" id="FTLG01000230">
    <property type="protein sequence ID" value="SIP74752.1"/>
    <property type="molecule type" value="Genomic_DNA"/>
</dbReference>
<evidence type="ECO:0000259" key="1">
    <source>
        <dbReference type="Pfam" id="PF10547"/>
    </source>
</evidence>
<reference evidence="3" key="2">
    <citation type="submission" date="2016-12" db="EMBL/GenBank/DDBJ databases">
        <authorList>
            <person name="Song W.-J."/>
            <person name="Kurnit D.M."/>
        </authorList>
    </citation>
    <scope>NUCLEOTIDE SEQUENCE [LARGE SCALE GENOMIC DNA]</scope>
    <source>
        <strain evidence="3">HGB1681</strain>
    </source>
</reference>
<reference evidence="4" key="1">
    <citation type="submission" date="2016-12" db="EMBL/GenBank/DDBJ databases">
        <authorList>
            <person name="Gaudriault S."/>
        </authorList>
    </citation>
    <scope>NUCLEOTIDE SEQUENCE [LARGE SCALE GENOMIC DNA]</scope>
    <source>
        <strain evidence="4">HGB1681 (deposited as PTA-6826 in the American Type Culture Collection)</strain>
    </source>
</reference>
<evidence type="ECO:0000313" key="2">
    <source>
        <dbReference type="EMBL" id="PHM31301.1"/>
    </source>
</evidence>
<dbReference type="EMBL" id="NIBU01000039">
    <property type="protein sequence ID" value="PHM31301.1"/>
    <property type="molecule type" value="Genomic_DNA"/>
</dbReference>
<gene>
    <name evidence="2" type="ORF">Xinn_02847</name>
    <name evidence="3" type="ORF">XIS1_840021</name>
</gene>